<reference evidence="3" key="1">
    <citation type="submission" date="2016-10" db="EMBL/GenBank/DDBJ databases">
        <authorList>
            <person name="Varghese N."/>
            <person name="Submissions S."/>
        </authorList>
    </citation>
    <scope>NUCLEOTIDE SEQUENCE [LARGE SCALE GENOMIC DNA]</scope>
    <source>
        <strain evidence="3">DSM 45789</strain>
    </source>
</reference>
<keyword evidence="1" id="KW-0732">Signal</keyword>
<dbReference type="EMBL" id="FPAA01000003">
    <property type="protein sequence ID" value="SFS52681.1"/>
    <property type="molecule type" value="Genomic_DNA"/>
</dbReference>
<gene>
    <name evidence="2" type="ORF">SAMN05444972_103196</name>
</gene>
<keyword evidence="3" id="KW-1185">Reference proteome</keyword>
<organism evidence="2 3">
    <name type="scientific">Marininema halotolerans</name>
    <dbReference type="NCBI Taxonomy" id="1155944"/>
    <lineage>
        <taxon>Bacteria</taxon>
        <taxon>Bacillati</taxon>
        <taxon>Bacillota</taxon>
        <taxon>Bacilli</taxon>
        <taxon>Bacillales</taxon>
        <taxon>Thermoactinomycetaceae</taxon>
        <taxon>Marininema</taxon>
    </lineage>
</organism>
<dbReference type="Proteomes" id="UP000198660">
    <property type="component" value="Unassembled WGS sequence"/>
</dbReference>
<evidence type="ECO:0000256" key="1">
    <source>
        <dbReference type="SAM" id="SignalP"/>
    </source>
</evidence>
<sequence length="235" mass="25810">MKKLSVAILCLLVSFSMVSSIAYADNGPESVSTDNNSESSTPSEKDLLDGEIQGVYIVNEDGSMEETTLGQLELSGEDDNSDVIARDDQPDKRPIGSCKAGWVYRGKKEKTSFYNIVTGTVVYNYTSKNATLKSSIGKDTTLGTVVNGELSGGWGPVQWKAGISANASVTWTKSEDTTITIRPNYKGWNQYGTQRTKWSGPYVYVDRDCNQSNSHNVTVYSPKGDVILLREKKFR</sequence>
<accession>A0A1I6QJQ8</accession>
<evidence type="ECO:0000313" key="3">
    <source>
        <dbReference type="Proteomes" id="UP000198660"/>
    </source>
</evidence>
<protein>
    <submittedName>
        <fullName evidence="2">Uncharacterized protein</fullName>
    </submittedName>
</protein>
<name>A0A1I6QJQ8_9BACL</name>
<dbReference type="RefSeq" id="WP_091834981.1">
    <property type="nucleotide sequence ID" value="NZ_FPAA01000003.1"/>
</dbReference>
<feature type="signal peptide" evidence="1">
    <location>
        <begin position="1"/>
        <end position="24"/>
    </location>
</feature>
<proteinExistence type="predicted"/>
<evidence type="ECO:0000313" key="2">
    <source>
        <dbReference type="EMBL" id="SFS52681.1"/>
    </source>
</evidence>
<dbReference type="AlphaFoldDB" id="A0A1I6QJQ8"/>
<feature type="chain" id="PRO_5009303930" evidence="1">
    <location>
        <begin position="25"/>
        <end position="235"/>
    </location>
</feature>